<gene>
    <name evidence="7" type="ORF">ACFVKH_18930</name>
</gene>
<keyword evidence="7" id="KW-0808">Transferase</keyword>
<dbReference type="RefSeq" id="WP_377967992.1">
    <property type="nucleotide sequence ID" value="NZ_JBHZOL010000105.1"/>
</dbReference>
<feature type="domain" description="DNA methylase adenine-specific" evidence="5">
    <location>
        <begin position="304"/>
        <end position="609"/>
    </location>
</feature>
<dbReference type="Gene3D" id="3.40.50.150">
    <property type="entry name" value="Vaccinia Virus protein VP39"/>
    <property type="match status" value="1"/>
</dbReference>
<evidence type="ECO:0000259" key="6">
    <source>
        <dbReference type="Pfam" id="PF13588"/>
    </source>
</evidence>
<comment type="similarity">
    <text evidence="1">Belongs to the type-I restriction system S methylase family.</text>
</comment>
<dbReference type="Gene3D" id="3.90.220.20">
    <property type="entry name" value="DNA methylase specificity domains"/>
    <property type="match status" value="2"/>
</dbReference>
<dbReference type="InterPro" id="IPR003356">
    <property type="entry name" value="DNA_methylase_A-5"/>
</dbReference>
<evidence type="ECO:0000259" key="5">
    <source>
        <dbReference type="Pfam" id="PF02384"/>
    </source>
</evidence>
<dbReference type="InterPro" id="IPR029464">
    <property type="entry name" value="HSDR_N"/>
</dbReference>
<organism evidence="7 8">
    <name type="scientific">Almyronema epifaneia S1</name>
    <dbReference type="NCBI Taxonomy" id="2991925"/>
    <lineage>
        <taxon>Bacteria</taxon>
        <taxon>Bacillati</taxon>
        <taxon>Cyanobacteriota</taxon>
        <taxon>Cyanophyceae</taxon>
        <taxon>Nodosilineales</taxon>
        <taxon>Nodosilineaceae</taxon>
        <taxon>Almyronema</taxon>
        <taxon>Almyronema epifaneia</taxon>
    </lineage>
</organism>
<evidence type="ECO:0000256" key="3">
    <source>
        <dbReference type="ARBA" id="ARBA00023125"/>
    </source>
</evidence>
<evidence type="ECO:0000313" key="7">
    <source>
        <dbReference type="EMBL" id="MFE4108362.1"/>
    </source>
</evidence>
<protein>
    <submittedName>
        <fullName evidence="7">N-6 DNA methylase</fullName>
    </submittedName>
</protein>
<evidence type="ECO:0000259" key="4">
    <source>
        <dbReference type="Pfam" id="PF01420"/>
    </source>
</evidence>
<dbReference type="SUPFAM" id="SSF53335">
    <property type="entry name" value="S-adenosyl-L-methionine-dependent methyltransferases"/>
    <property type="match status" value="1"/>
</dbReference>
<dbReference type="Pfam" id="PF02384">
    <property type="entry name" value="N6_Mtase"/>
    <property type="match status" value="1"/>
</dbReference>
<dbReference type="Pfam" id="PF13588">
    <property type="entry name" value="HSDR_N_2"/>
    <property type="match status" value="1"/>
</dbReference>
<keyword evidence="8" id="KW-1185">Reference proteome</keyword>
<dbReference type="GO" id="GO:0032259">
    <property type="term" value="P:methylation"/>
    <property type="evidence" value="ECO:0007669"/>
    <property type="project" value="UniProtKB-KW"/>
</dbReference>
<dbReference type="InterPro" id="IPR029063">
    <property type="entry name" value="SAM-dependent_MTases_sf"/>
</dbReference>
<reference evidence="7 8" key="1">
    <citation type="submission" date="2024-10" db="EMBL/GenBank/DDBJ databases">
        <authorList>
            <person name="Ratan Roy A."/>
            <person name="Morales Sandoval P.H."/>
            <person name="De Los Santos Villalobos S."/>
            <person name="Chakraborty S."/>
            <person name="Mukherjee J."/>
        </authorList>
    </citation>
    <scope>NUCLEOTIDE SEQUENCE [LARGE SCALE GENOMIC DNA]</scope>
    <source>
        <strain evidence="7 8">S1</strain>
    </source>
</reference>
<keyword evidence="7" id="KW-0489">Methyltransferase</keyword>
<dbReference type="SUPFAM" id="SSF116734">
    <property type="entry name" value="DNA methylase specificity domain"/>
    <property type="match status" value="2"/>
</dbReference>
<evidence type="ECO:0000256" key="2">
    <source>
        <dbReference type="ARBA" id="ARBA00022747"/>
    </source>
</evidence>
<dbReference type="PANTHER" id="PTHR42998">
    <property type="entry name" value="TYPE I RESTRICTION ENZYME HINDVIIP M PROTEIN-RELATED"/>
    <property type="match status" value="1"/>
</dbReference>
<evidence type="ECO:0000313" key="8">
    <source>
        <dbReference type="Proteomes" id="UP001600165"/>
    </source>
</evidence>
<dbReference type="Proteomes" id="UP001600165">
    <property type="component" value="Unassembled WGS sequence"/>
</dbReference>
<feature type="domain" description="Type I restriction modification DNA specificity" evidence="4">
    <location>
        <begin position="1017"/>
        <end position="1170"/>
    </location>
</feature>
<keyword evidence="2" id="KW-0680">Restriction system</keyword>
<accession>A0ABW6IJH0</accession>
<dbReference type="InterPro" id="IPR052916">
    <property type="entry name" value="Type-I_RE_MTase_Subunit"/>
</dbReference>
<name>A0ABW6IJH0_9CYAN</name>
<dbReference type="GO" id="GO:0008168">
    <property type="term" value="F:methyltransferase activity"/>
    <property type="evidence" value="ECO:0007669"/>
    <property type="project" value="UniProtKB-KW"/>
</dbReference>
<dbReference type="InterPro" id="IPR044946">
    <property type="entry name" value="Restrct_endonuc_typeI_TRD_sf"/>
</dbReference>
<dbReference type="EMBL" id="JBHZOL010000105">
    <property type="protein sequence ID" value="MFE4108362.1"/>
    <property type="molecule type" value="Genomic_DNA"/>
</dbReference>
<sequence>MKLADILKDSNYKLSQFTTAEIEQLEQSITFKETKSGEAPYTVCWIREKPVKLTPEEAIRQLYLRVLTDRLYYAPGRIRVEYGVNFGREVKRADIVVMDKDRPNTVYMIVEVKKPKLKDGKNQLRSYCNATGAPIAVWTNGDQISYYRRKDPNYFEDIPGLPSANQTLADILQIKFTLEDLIANDKLVKENKSLKTIIEETEDEVLANAGVDVFEEVFKLIFTKLYDEWYSGQGNRRSTRSLEFRNTGQTEAALKTKIQNLFEKAKEKWPGVFSEGAKISLTPSHLSVCVSSLENVKLFNSNLDVIDEAFEYLINQSSKGDKGQYFTPRYVIDMCVKMLNPKEDEYMIDTAAGSSGFPVHTMFHVWQQIMQDQGLEASHMFTAEPRPPECDEYVKSKVFSIDFDEKAVRVARTLNLIAGDGEQNVLHLNTLDYELWDEIIKQEDWDDTYNRAFSRLKKLRVDKTSYQRFQFDVLMANPPFAGDIKEPRMIARYDLAKKPNGKWQTKVGRDILFIERNLDFLKPGGRMAIVLPQGRFNNSSDKNIRDFIAERCRILAVVGLHGNTFKPHTGTKTSVLFVQKWNDDPKAGALCPRQDDYNIFFATMRKSGKDNSGDKIWRKITSSTTSPVEDELSELIPPSPVQRVVGVEGDFLQDEHGHLVVDHDLYNHEGLTEDGIAEAFIEFAKKENLSFFEIPPANATPLNKGGRGGSFDAVRYQRLMDGLEAVELRLSYVIQDSDKFRFDSDYFQKEFLAASNAVQNYKPLGQYVKFGYRVVYETTEIIDVEDGKSRNCPIFLQATDITTPFIETSNLFYVDEADWIRYPQGRIKKGELLIEVKGKAEKIAIVPDDFLEKVLVTGSLYKLTVNNEINRYYLLIYLITKYGIAFRNRYKSNLLISFISKQELYSIPIPCFSVRFQLIIEDLFRELSRLRNVSNEIYQQAEDLLLAELGLQDWQPTEETVAVKSFAESFLSSGRFDAEYYQPKYDQVEEAIKECGFPSQKLGSLIEPIQNGFDYREYTEEGTPYIRVGDVKNGQINFESAVKIPISIADVDKPVGLQVGDILFTRKGSFGNSAVVTELEVGGIISSEIMLVRLTASAKQEMLAEYVSLFLNSKFGYLQVERRVHGVAYYSISQPDLAKLLIPILPKPHQQKIVDKIKSSFSLKQKSKQLLEIAKTGVERAIETDEATATAWINQQLKALGVTPLFKGGRGDLP</sequence>
<dbReference type="Pfam" id="PF01420">
    <property type="entry name" value="Methylase_S"/>
    <property type="match status" value="1"/>
</dbReference>
<evidence type="ECO:0000256" key="1">
    <source>
        <dbReference type="ARBA" id="ARBA00010923"/>
    </source>
</evidence>
<comment type="caution">
    <text evidence="7">The sequence shown here is derived from an EMBL/GenBank/DDBJ whole genome shotgun (WGS) entry which is preliminary data.</text>
</comment>
<dbReference type="Gene3D" id="3.90.1570.30">
    <property type="match status" value="1"/>
</dbReference>
<proteinExistence type="inferred from homology"/>
<dbReference type="PRINTS" id="PR00507">
    <property type="entry name" value="N12N6MTFRASE"/>
</dbReference>
<feature type="domain" description="Type I restriction enzyme R protein N-terminal" evidence="6">
    <location>
        <begin position="55"/>
        <end position="162"/>
    </location>
</feature>
<dbReference type="InterPro" id="IPR000055">
    <property type="entry name" value="Restrct_endonuc_typeI_TRD"/>
</dbReference>
<keyword evidence="3" id="KW-0238">DNA-binding</keyword>
<dbReference type="PANTHER" id="PTHR42998:SF1">
    <property type="entry name" value="TYPE I RESTRICTION ENZYME HINDI METHYLASE SUBUNIT"/>
    <property type="match status" value="1"/>
</dbReference>